<feature type="region of interest" description="Disordered" evidence="1">
    <location>
        <begin position="31"/>
        <end position="53"/>
    </location>
</feature>
<proteinExistence type="predicted"/>
<sequence>MTNIHQCALNKDGTLKWAVKPTWKVVESQAVASASNSNKRAQPDDSSVSSGPESHLQLLVDQASGGRDIIHNANMEVTSVGDNNDTDTDPVVVYENMYRACKVKDVILKQRALKGMIHAQRMCVQPLLLKNKLLTVILSLVIGAMCLWDVYPLETHIQSFTTIEKEAFHAVLKFQGPQTKDSDIPGCTTLHETFLSKILKVEEKLWVMFKIGWTTSDNTSANGKAVQMLQHILDNPNDNDLVEDEDYDAGDFLGKFLAFVNQVRASPQAKAYFVKVCKEKHIAPLELIKWVRIQWGSMYDLLKRVITNKDAVNKFCAVADISP</sequence>
<dbReference type="HOGENOM" id="CLU_860964_0_0_1"/>
<name>F8P150_SERL9</name>
<dbReference type="KEGG" id="sla:SERLADRAFT_409414"/>
<dbReference type="SUPFAM" id="SSF53098">
    <property type="entry name" value="Ribonuclease H-like"/>
    <property type="match status" value="1"/>
</dbReference>
<dbReference type="InterPro" id="IPR012337">
    <property type="entry name" value="RNaseH-like_sf"/>
</dbReference>
<organism>
    <name type="scientific">Serpula lacrymans var. lacrymans (strain S7.9)</name>
    <name type="common">Dry rot fungus</name>
    <dbReference type="NCBI Taxonomy" id="578457"/>
    <lineage>
        <taxon>Eukaryota</taxon>
        <taxon>Fungi</taxon>
        <taxon>Dikarya</taxon>
        <taxon>Basidiomycota</taxon>
        <taxon>Agaricomycotina</taxon>
        <taxon>Agaricomycetes</taxon>
        <taxon>Agaricomycetidae</taxon>
        <taxon>Boletales</taxon>
        <taxon>Coniophorineae</taxon>
        <taxon>Serpulaceae</taxon>
        <taxon>Serpula</taxon>
    </lineage>
</organism>
<dbReference type="OrthoDB" id="2672170at2759"/>
<evidence type="ECO:0000256" key="1">
    <source>
        <dbReference type="SAM" id="MobiDB-lite"/>
    </source>
</evidence>
<feature type="compositionally biased region" description="Polar residues" evidence="1">
    <location>
        <begin position="31"/>
        <end position="52"/>
    </location>
</feature>
<gene>
    <name evidence="2" type="ORF">SERLADRAFT_409414</name>
</gene>
<dbReference type="GeneID" id="18812821"/>
<evidence type="ECO:0000313" key="2">
    <source>
        <dbReference type="EMBL" id="EGO22881.1"/>
    </source>
</evidence>
<protein>
    <submittedName>
        <fullName evidence="2">Uncharacterized protein</fullName>
    </submittedName>
</protein>
<dbReference type="AlphaFoldDB" id="F8P150"/>
<reference evidence="2" key="1">
    <citation type="submission" date="2011-04" db="EMBL/GenBank/DDBJ databases">
        <title>Evolution of plant cell wall degrading machinery underlies the functional diversity of forest fungi.</title>
        <authorList>
            <consortium name="US DOE Joint Genome Institute (JGI-PGF)"/>
            <person name="Eastwood D.C."/>
            <person name="Floudas D."/>
            <person name="Binder M."/>
            <person name="Majcherczyk A."/>
            <person name="Schneider P."/>
            <person name="Aerts A."/>
            <person name="Asiegbu F.O."/>
            <person name="Baker S.E."/>
            <person name="Barry K."/>
            <person name="Bendiksby M."/>
            <person name="Blumentritt M."/>
            <person name="Coutinho P.M."/>
            <person name="Cullen D."/>
            <person name="Cullen D."/>
            <person name="Gathman A."/>
            <person name="Goodell B."/>
            <person name="Henrissat B."/>
            <person name="Ihrmark K."/>
            <person name="Kauserud H."/>
            <person name="Kohler A."/>
            <person name="LaButti K."/>
            <person name="Lapidus A."/>
            <person name="Lavin J.L."/>
            <person name="Lee Y.-H."/>
            <person name="Lindquist E."/>
            <person name="Lilly W."/>
            <person name="Lucas S."/>
            <person name="Morin E."/>
            <person name="Murat C."/>
            <person name="Oguiza J.A."/>
            <person name="Park J."/>
            <person name="Pisabarro A.G."/>
            <person name="Riley R."/>
            <person name="Rosling A."/>
            <person name="Salamov A."/>
            <person name="Schmidt O."/>
            <person name="Schmutz J."/>
            <person name="Skrede I."/>
            <person name="Stenlid J."/>
            <person name="Wiebenga A."/>
            <person name="Xie X."/>
            <person name="Kues U."/>
            <person name="Hibbett D.S."/>
            <person name="Hoffmeister D."/>
            <person name="Hogberg N."/>
            <person name="Martin F."/>
            <person name="Grigoriev I.V."/>
            <person name="Watkinson S.C."/>
        </authorList>
    </citation>
    <scope>NUCLEOTIDE SEQUENCE</scope>
    <source>
        <strain evidence="2">S7.9</strain>
    </source>
</reference>
<accession>F8P150</accession>
<dbReference type="RefSeq" id="XP_007320121.1">
    <property type="nucleotide sequence ID" value="XM_007320059.1"/>
</dbReference>
<dbReference type="EMBL" id="GL945436">
    <property type="protein sequence ID" value="EGO22881.1"/>
    <property type="molecule type" value="Genomic_DNA"/>
</dbReference>
<dbReference type="Proteomes" id="UP000008064">
    <property type="component" value="Unassembled WGS sequence"/>
</dbReference>